<dbReference type="Proteomes" id="UP001557470">
    <property type="component" value="Unassembled WGS sequence"/>
</dbReference>
<comment type="caution">
    <text evidence="1">The sequence shown here is derived from an EMBL/GenBank/DDBJ whole genome shotgun (WGS) entry which is preliminary data.</text>
</comment>
<name>A0ABD0XQ96_UMBPY</name>
<reference evidence="1 2" key="1">
    <citation type="submission" date="2024-06" db="EMBL/GenBank/DDBJ databases">
        <authorList>
            <person name="Pan Q."/>
            <person name="Wen M."/>
            <person name="Jouanno E."/>
            <person name="Zahm M."/>
            <person name="Klopp C."/>
            <person name="Cabau C."/>
            <person name="Louis A."/>
            <person name="Berthelot C."/>
            <person name="Parey E."/>
            <person name="Roest Crollius H."/>
            <person name="Montfort J."/>
            <person name="Robinson-Rechavi M."/>
            <person name="Bouchez O."/>
            <person name="Lampietro C."/>
            <person name="Lopez Roques C."/>
            <person name="Donnadieu C."/>
            <person name="Postlethwait J."/>
            <person name="Bobe J."/>
            <person name="Verreycken H."/>
            <person name="Guiguen Y."/>
        </authorList>
    </citation>
    <scope>NUCLEOTIDE SEQUENCE [LARGE SCALE GENOMIC DNA]</scope>
    <source>
        <strain evidence="1">Up_M1</strain>
        <tissue evidence="1">Testis</tissue>
    </source>
</reference>
<dbReference type="AlphaFoldDB" id="A0ABD0XQ96"/>
<evidence type="ECO:0000313" key="2">
    <source>
        <dbReference type="Proteomes" id="UP001557470"/>
    </source>
</evidence>
<evidence type="ECO:0000313" key="1">
    <source>
        <dbReference type="EMBL" id="KAL1023533.1"/>
    </source>
</evidence>
<sequence length="71" mass="8113">MRLTSFQCWPEADNSSDFGGEEVNKLFSHFRLLLLFARVDVELILTNGQFSRLNCTLQDSAKKPLKRPGLL</sequence>
<accession>A0ABD0XQ96</accession>
<gene>
    <name evidence="1" type="ORF">UPYG_G00042060</name>
</gene>
<organism evidence="1 2">
    <name type="scientific">Umbra pygmaea</name>
    <name type="common">Eastern mudminnow</name>
    <dbReference type="NCBI Taxonomy" id="75934"/>
    <lineage>
        <taxon>Eukaryota</taxon>
        <taxon>Metazoa</taxon>
        <taxon>Chordata</taxon>
        <taxon>Craniata</taxon>
        <taxon>Vertebrata</taxon>
        <taxon>Euteleostomi</taxon>
        <taxon>Actinopterygii</taxon>
        <taxon>Neopterygii</taxon>
        <taxon>Teleostei</taxon>
        <taxon>Protacanthopterygii</taxon>
        <taxon>Esociformes</taxon>
        <taxon>Umbridae</taxon>
        <taxon>Umbra</taxon>
    </lineage>
</organism>
<dbReference type="EMBL" id="JAGEUA010000001">
    <property type="protein sequence ID" value="KAL1023533.1"/>
    <property type="molecule type" value="Genomic_DNA"/>
</dbReference>
<keyword evidence="2" id="KW-1185">Reference proteome</keyword>
<proteinExistence type="predicted"/>
<protein>
    <submittedName>
        <fullName evidence="1">Uncharacterized protein</fullName>
    </submittedName>
</protein>